<dbReference type="EMBL" id="CACRXK020024288">
    <property type="protein sequence ID" value="CAB4038505.1"/>
    <property type="molecule type" value="Genomic_DNA"/>
</dbReference>
<organism evidence="1 2">
    <name type="scientific">Paramuricea clavata</name>
    <name type="common">Red gorgonian</name>
    <name type="synonym">Violescent sea-whip</name>
    <dbReference type="NCBI Taxonomy" id="317549"/>
    <lineage>
        <taxon>Eukaryota</taxon>
        <taxon>Metazoa</taxon>
        <taxon>Cnidaria</taxon>
        <taxon>Anthozoa</taxon>
        <taxon>Octocorallia</taxon>
        <taxon>Malacalcyonacea</taxon>
        <taxon>Plexauridae</taxon>
        <taxon>Paramuricea</taxon>
    </lineage>
</organism>
<evidence type="ECO:0000313" key="2">
    <source>
        <dbReference type="Proteomes" id="UP001152795"/>
    </source>
</evidence>
<protein>
    <submittedName>
        <fullName evidence="1">Uncharacterized protein</fullName>
    </submittedName>
</protein>
<evidence type="ECO:0000313" key="1">
    <source>
        <dbReference type="EMBL" id="CAB4038505.1"/>
    </source>
</evidence>
<feature type="non-terminal residue" evidence="1">
    <location>
        <position position="1"/>
    </location>
</feature>
<keyword evidence="2" id="KW-1185">Reference proteome</keyword>
<accession>A0A7D9K143</accession>
<name>A0A7D9K143_PARCT</name>
<sequence>MANNDREPKVRKRGRPVNKFSVKLFLLDPDNEITKVTKEICSREAINQLMQKGCGPPQPEHCANPEKDKVEFSMELTNEEFKQKLVEIYPKLENACFVFMKAGKDNTLEELNPGTCCYRCYTPENVYNSERGQGRLYIQKIPEDKILPCTHGIPRMKRLRSTVGGSQLVYVPILPKPVPAVPASNNVGGESSKNVITSVAMPTNCQLPASDMTGIDLRQLLYNTLDLSSSSIVVGQTKSTPPVQSSGNMVAQRPLSAVTFVDESRPPVSTSGNSTAQCPSPAIATVSGTETIPPVHSSGNMVPQGQLPFSAVVPQTASTPSVHSSGNMVPPSQLPLSTIVPQTALTPSLQSSVCATRQNQLPMLATVSQTPSSQPFRSYVNTVPQGQLVGNTIMSPFQIVGNMIRQDQLQTFGTMTRQDEIPRSVEVPDANMEQPILGTRSQITSWNFQQGVGEFPAILEVPGASQVADTYRHVNTNTLQAADTGFQMINGDISDFDNLNIVSNAIVTQPPTSSSGLDASNMLTLLANVTEAERELLLDSFVNNSNAQ</sequence>
<dbReference type="Proteomes" id="UP001152795">
    <property type="component" value="Unassembled WGS sequence"/>
</dbReference>
<gene>
    <name evidence="1" type="ORF">PACLA_8A065145</name>
</gene>
<comment type="caution">
    <text evidence="1">The sequence shown here is derived from an EMBL/GenBank/DDBJ whole genome shotgun (WGS) entry which is preliminary data.</text>
</comment>
<dbReference type="AlphaFoldDB" id="A0A7D9K143"/>
<dbReference type="OrthoDB" id="10543428at2759"/>
<reference evidence="1" key="1">
    <citation type="submission" date="2020-04" db="EMBL/GenBank/DDBJ databases">
        <authorList>
            <person name="Alioto T."/>
            <person name="Alioto T."/>
            <person name="Gomez Garrido J."/>
        </authorList>
    </citation>
    <scope>NUCLEOTIDE SEQUENCE</scope>
    <source>
        <strain evidence="1">A484AB</strain>
    </source>
</reference>
<proteinExistence type="predicted"/>